<dbReference type="AlphaFoldDB" id="A0A7J8WPB4"/>
<protein>
    <submittedName>
        <fullName evidence="1">Uncharacterized protein</fullName>
    </submittedName>
</protein>
<dbReference type="EMBL" id="JABFAA010000002">
    <property type="protein sequence ID" value="MBA0676885.1"/>
    <property type="molecule type" value="Genomic_DNA"/>
</dbReference>
<dbReference type="Proteomes" id="UP000593577">
    <property type="component" value="Unassembled WGS sequence"/>
</dbReference>
<accession>A0A7J8WPB4</accession>
<proteinExistence type="predicted"/>
<comment type="caution">
    <text evidence="1">The sequence shown here is derived from an EMBL/GenBank/DDBJ whole genome shotgun (WGS) entry which is preliminary data.</text>
</comment>
<gene>
    <name evidence="1" type="ORF">Goari_018332</name>
</gene>
<organism evidence="1 2">
    <name type="scientific">Gossypium aridum</name>
    <name type="common">American cotton</name>
    <name type="synonym">Erioxylum aridum</name>
    <dbReference type="NCBI Taxonomy" id="34290"/>
    <lineage>
        <taxon>Eukaryota</taxon>
        <taxon>Viridiplantae</taxon>
        <taxon>Streptophyta</taxon>
        <taxon>Embryophyta</taxon>
        <taxon>Tracheophyta</taxon>
        <taxon>Spermatophyta</taxon>
        <taxon>Magnoliopsida</taxon>
        <taxon>eudicotyledons</taxon>
        <taxon>Gunneridae</taxon>
        <taxon>Pentapetalae</taxon>
        <taxon>rosids</taxon>
        <taxon>malvids</taxon>
        <taxon>Malvales</taxon>
        <taxon>Malvaceae</taxon>
        <taxon>Malvoideae</taxon>
        <taxon>Gossypium</taxon>
    </lineage>
</organism>
<name>A0A7J8WPB4_GOSAI</name>
<evidence type="ECO:0000313" key="2">
    <source>
        <dbReference type="Proteomes" id="UP000593577"/>
    </source>
</evidence>
<keyword evidence="2" id="KW-1185">Reference proteome</keyword>
<reference evidence="1 2" key="1">
    <citation type="journal article" date="2019" name="Genome Biol. Evol.">
        <title>Insights into the evolution of the New World diploid cottons (Gossypium, subgenus Houzingenia) based on genome sequencing.</title>
        <authorList>
            <person name="Grover C.E."/>
            <person name="Arick M.A. 2nd"/>
            <person name="Thrash A."/>
            <person name="Conover J.L."/>
            <person name="Sanders W.S."/>
            <person name="Peterson D.G."/>
            <person name="Frelichowski J.E."/>
            <person name="Scheffler J.A."/>
            <person name="Scheffler B.E."/>
            <person name="Wendel J.F."/>
        </authorList>
    </citation>
    <scope>NUCLEOTIDE SEQUENCE [LARGE SCALE GENOMIC DNA]</scope>
    <source>
        <strain evidence="1">185</strain>
        <tissue evidence="1">Leaf</tissue>
    </source>
</reference>
<evidence type="ECO:0000313" key="1">
    <source>
        <dbReference type="EMBL" id="MBA0676885.1"/>
    </source>
</evidence>
<sequence length="157" mass="17905">MSEDTLSREGDCQIASFDLSLPKIVCMSNIRDAMGNANGDRHLEMFAFAVYGLIMFPKALGYVSVKLADFLFQIEKRVNPAPAGGSFSLGPGILKEIGRDTNQFKGKRKVLDEVAELTNKICNLEMRLRGRDEEVRRQREHRYAYVKDKEEEIMRQL</sequence>